<protein>
    <submittedName>
        <fullName evidence="2">Uncharacterized protein</fullName>
    </submittedName>
</protein>
<dbReference type="STRING" id="28128.HMPREF3226_02219"/>
<keyword evidence="1" id="KW-0812">Transmembrane</keyword>
<reference evidence="3" key="1">
    <citation type="submission" date="2016-01" db="EMBL/GenBank/DDBJ databases">
        <authorList>
            <person name="Mitreva M."/>
            <person name="Pepin K.H."/>
            <person name="Mihindukulasuriya K.A."/>
            <person name="Fulton R."/>
            <person name="Fronick C."/>
            <person name="O'Laughlin M."/>
            <person name="Miner T."/>
            <person name="Herter B."/>
            <person name="Rosa B.A."/>
            <person name="Cordes M."/>
            <person name="Tomlinson C."/>
            <person name="Wollam A."/>
            <person name="Palsikar V.B."/>
            <person name="Mardis E.R."/>
            <person name="Wilson R.K."/>
        </authorList>
    </citation>
    <scope>NUCLEOTIDE SEQUENCE [LARGE SCALE GENOMIC DNA]</scope>
    <source>
        <strain evidence="3">MJR7716</strain>
    </source>
</reference>
<feature type="transmembrane region" description="Helical" evidence="1">
    <location>
        <begin position="21"/>
        <end position="44"/>
    </location>
</feature>
<sequence>MKNHAAPSSATSRNERLKHEGYDVLLLAVKLLTLYKINVLYLGISK</sequence>
<dbReference type="EMBL" id="LRQG01000197">
    <property type="protein sequence ID" value="KXA34754.1"/>
    <property type="molecule type" value="Genomic_DNA"/>
</dbReference>
<accession>A0A133PXM0</accession>
<dbReference type="Proteomes" id="UP000070533">
    <property type="component" value="Unassembled WGS sequence"/>
</dbReference>
<name>A0A133PXM0_9BACT</name>
<dbReference type="PATRIC" id="fig|28128.5.peg.2283"/>
<keyword evidence="3" id="KW-1185">Reference proteome</keyword>
<evidence type="ECO:0000313" key="3">
    <source>
        <dbReference type="Proteomes" id="UP000070533"/>
    </source>
</evidence>
<evidence type="ECO:0000256" key="1">
    <source>
        <dbReference type="SAM" id="Phobius"/>
    </source>
</evidence>
<dbReference type="AlphaFoldDB" id="A0A133PXM0"/>
<gene>
    <name evidence="2" type="ORF">HMPREF3226_02219</name>
</gene>
<evidence type="ECO:0000313" key="2">
    <source>
        <dbReference type="EMBL" id="KXA34754.1"/>
    </source>
</evidence>
<keyword evidence="1" id="KW-1133">Transmembrane helix</keyword>
<keyword evidence="1" id="KW-0472">Membrane</keyword>
<organism evidence="2 3">
    <name type="scientific">Prevotella corporis</name>
    <dbReference type="NCBI Taxonomy" id="28128"/>
    <lineage>
        <taxon>Bacteria</taxon>
        <taxon>Pseudomonadati</taxon>
        <taxon>Bacteroidota</taxon>
        <taxon>Bacteroidia</taxon>
        <taxon>Bacteroidales</taxon>
        <taxon>Prevotellaceae</taxon>
        <taxon>Prevotella</taxon>
    </lineage>
</organism>
<comment type="caution">
    <text evidence="2">The sequence shown here is derived from an EMBL/GenBank/DDBJ whole genome shotgun (WGS) entry which is preliminary data.</text>
</comment>
<proteinExistence type="predicted"/>